<name>A0A150U3J7_SORCE</name>
<reference evidence="1 2" key="1">
    <citation type="submission" date="2014-02" db="EMBL/GenBank/DDBJ databases">
        <title>The small core and large imbalanced accessory genome model reveals a collaborative survival strategy of Sorangium cellulosum strains in nature.</title>
        <authorList>
            <person name="Han K."/>
            <person name="Peng R."/>
            <person name="Blom J."/>
            <person name="Li Y.-Z."/>
        </authorList>
    </citation>
    <scope>NUCLEOTIDE SEQUENCE [LARGE SCALE GENOMIC DNA]</scope>
    <source>
        <strain evidence="1 2">So0007-03</strain>
    </source>
</reference>
<accession>A0A150U3J7</accession>
<evidence type="ECO:0008006" key="3">
    <source>
        <dbReference type="Google" id="ProtNLM"/>
    </source>
</evidence>
<comment type="caution">
    <text evidence="1">The sequence shown here is derived from an EMBL/GenBank/DDBJ whole genome shotgun (WGS) entry which is preliminary data.</text>
</comment>
<dbReference type="EMBL" id="JEME01000030">
    <property type="protein sequence ID" value="KYG11417.1"/>
    <property type="molecule type" value="Genomic_DNA"/>
</dbReference>
<evidence type="ECO:0000313" key="1">
    <source>
        <dbReference type="EMBL" id="KYG11417.1"/>
    </source>
</evidence>
<proteinExistence type="predicted"/>
<organism evidence="1 2">
    <name type="scientific">Sorangium cellulosum</name>
    <name type="common">Polyangium cellulosum</name>
    <dbReference type="NCBI Taxonomy" id="56"/>
    <lineage>
        <taxon>Bacteria</taxon>
        <taxon>Pseudomonadati</taxon>
        <taxon>Myxococcota</taxon>
        <taxon>Polyangia</taxon>
        <taxon>Polyangiales</taxon>
        <taxon>Polyangiaceae</taxon>
        <taxon>Sorangium</taxon>
    </lineage>
</organism>
<dbReference type="AlphaFoldDB" id="A0A150U3J7"/>
<evidence type="ECO:0000313" key="2">
    <source>
        <dbReference type="Proteomes" id="UP000075502"/>
    </source>
</evidence>
<dbReference type="Proteomes" id="UP000075502">
    <property type="component" value="Unassembled WGS sequence"/>
</dbReference>
<protein>
    <recommendedName>
        <fullName evidence="3">Bacteriophage protein</fullName>
    </recommendedName>
</protein>
<sequence>MAYRVTKDVYVVDAEYLVAASTTINAGEIVCLNAGYAVPGSSTTGLVAKGIAKTTVDNSAGANGAKKVVVQTSYTPTGRRAFKVVNSGTGSATQANVGSTCYVFDANSITMTSTGRSEAGEIFRFESDGVWVFFK</sequence>
<gene>
    <name evidence="1" type="ORF">BE21_57545</name>
</gene>